<organism evidence="3 4">
    <name type="scientific">Lichenifustis flavocetrariae</name>
    <dbReference type="NCBI Taxonomy" id="2949735"/>
    <lineage>
        <taxon>Bacteria</taxon>
        <taxon>Pseudomonadati</taxon>
        <taxon>Pseudomonadota</taxon>
        <taxon>Alphaproteobacteria</taxon>
        <taxon>Hyphomicrobiales</taxon>
        <taxon>Lichenihabitantaceae</taxon>
        <taxon>Lichenifustis</taxon>
    </lineage>
</organism>
<dbReference type="Pfam" id="PF01546">
    <property type="entry name" value="Peptidase_M20"/>
    <property type="match status" value="1"/>
</dbReference>
<dbReference type="InterPro" id="IPR012166">
    <property type="entry name" value="Uncharacterised_RocB"/>
</dbReference>
<dbReference type="RefSeq" id="WP_282589357.1">
    <property type="nucleotide sequence ID" value="NZ_JAMOIM010000080.1"/>
</dbReference>
<keyword evidence="1" id="KW-0479">Metal-binding</keyword>
<gene>
    <name evidence="3" type="ORF">M8523_34515</name>
</gene>
<evidence type="ECO:0000256" key="2">
    <source>
        <dbReference type="ARBA" id="ARBA00022801"/>
    </source>
</evidence>
<protein>
    <submittedName>
        <fullName evidence="3">M20/M25/M40 family metallo-hydrolase</fullName>
    </submittedName>
</protein>
<name>A0AA41Z2F2_9HYPH</name>
<keyword evidence="4" id="KW-1185">Reference proteome</keyword>
<dbReference type="InterPro" id="IPR050072">
    <property type="entry name" value="Peptidase_M20A"/>
</dbReference>
<proteinExistence type="predicted"/>
<evidence type="ECO:0000256" key="1">
    <source>
        <dbReference type="ARBA" id="ARBA00022723"/>
    </source>
</evidence>
<comment type="caution">
    <text evidence="3">The sequence shown here is derived from an EMBL/GenBank/DDBJ whole genome shotgun (WGS) entry which is preliminary data.</text>
</comment>
<dbReference type="Proteomes" id="UP001165667">
    <property type="component" value="Unassembled WGS sequence"/>
</dbReference>
<dbReference type="PANTHER" id="PTHR43808:SF27">
    <property type="entry name" value="PROTEIN ROCB"/>
    <property type="match status" value="1"/>
</dbReference>
<dbReference type="Gene3D" id="3.40.630.10">
    <property type="entry name" value="Zn peptidases"/>
    <property type="match status" value="1"/>
</dbReference>
<keyword evidence="2" id="KW-0378">Hydrolase</keyword>
<reference evidence="3" key="1">
    <citation type="submission" date="2022-05" db="EMBL/GenBank/DDBJ databases">
        <authorList>
            <person name="Pankratov T."/>
        </authorList>
    </citation>
    <scope>NUCLEOTIDE SEQUENCE</scope>
    <source>
        <strain evidence="3">BP6-180914</strain>
    </source>
</reference>
<dbReference type="InterPro" id="IPR002933">
    <property type="entry name" value="Peptidase_M20"/>
</dbReference>
<dbReference type="GO" id="GO:0016787">
    <property type="term" value="F:hydrolase activity"/>
    <property type="evidence" value="ECO:0007669"/>
    <property type="project" value="UniProtKB-KW"/>
</dbReference>
<evidence type="ECO:0000313" key="3">
    <source>
        <dbReference type="EMBL" id="MCW6512981.1"/>
    </source>
</evidence>
<evidence type="ECO:0000313" key="4">
    <source>
        <dbReference type="Proteomes" id="UP001165667"/>
    </source>
</evidence>
<sequence length="559" mass="58961">MADHGVAGSARVAASAQAWAIAMTRRPSVTGSADEASFGPWLSEQLSTRLKAPAAEVWTFGVPPDGRRQCVAMLVRGRGRETVLLTGHYDTVAVSDYGDLAAIATEPEALAAALMRRLDRSASTPAEMRAKADLASGAFLPGRGLLDMKAGLAAGIAVAERFAREGDRGNILFVAVPDEERSSDGARRAAPELRAIAREHDLDLIGAVNLDAIADDGDGSAGRSVALGTIGKLLPTAFVVGLPTHAGFPQAGLNAAVLAAAIVSRAEWAVELTDHLAGPATPPSLLILRDGRGGYDVTTPATAYAAFNVNIVRRTPASVLDAFDALCHEAVDGMLSALRERATRFRPGPTAIGSVHEVPVLRFSALADHVRSHDPVRFDRAREAADEPAASLPERCRRLTERLWHASGWQGPAVVTGFGSVPYLPTHLSASPAARRLEQAAQQATRIVGTRHGVTIRCEPVFAGISDMSFFGEADEGPLDDIARNTPGWASWIGWPETAGVAGVPIINAGPWGRDYHTPLERLDVHYAFGVLPDLIFDIVERVFATGASEPSIPVGASP</sequence>
<accession>A0AA41Z2F2</accession>
<dbReference type="SUPFAM" id="SSF55031">
    <property type="entry name" value="Bacterial exopeptidase dimerisation domain"/>
    <property type="match status" value="1"/>
</dbReference>
<dbReference type="EMBL" id="JAMOIM010000080">
    <property type="protein sequence ID" value="MCW6512981.1"/>
    <property type="molecule type" value="Genomic_DNA"/>
</dbReference>
<dbReference type="InterPro" id="IPR036264">
    <property type="entry name" value="Bact_exopeptidase_dim_dom"/>
</dbReference>
<dbReference type="PIRSF" id="PIRSF010386">
    <property type="entry name" value="RocB"/>
    <property type="match status" value="1"/>
</dbReference>
<dbReference type="PANTHER" id="PTHR43808">
    <property type="entry name" value="ACETYLORNITHINE DEACETYLASE"/>
    <property type="match status" value="1"/>
</dbReference>
<dbReference type="AlphaFoldDB" id="A0AA41Z2F2"/>
<dbReference type="GO" id="GO:0046872">
    <property type="term" value="F:metal ion binding"/>
    <property type="evidence" value="ECO:0007669"/>
    <property type="project" value="UniProtKB-KW"/>
</dbReference>
<dbReference type="SUPFAM" id="SSF53187">
    <property type="entry name" value="Zn-dependent exopeptidases"/>
    <property type="match status" value="1"/>
</dbReference>